<dbReference type="CDD" id="cd17341">
    <property type="entry name" value="MFS_NRT2_like"/>
    <property type="match status" value="1"/>
</dbReference>
<dbReference type="STRING" id="337451.A0A443P348"/>
<protein>
    <submittedName>
        <fullName evidence="10">High affinity nitrate transporter 2.5</fullName>
    </submittedName>
</protein>
<dbReference type="InterPro" id="IPR020846">
    <property type="entry name" value="MFS_dom"/>
</dbReference>
<dbReference type="InterPro" id="IPR011701">
    <property type="entry name" value="MFS"/>
</dbReference>
<keyword evidence="5" id="KW-0534">Nitrate assimilation</keyword>
<feature type="domain" description="Major facilitator superfamily (MFS) profile" evidence="9">
    <location>
        <begin position="105"/>
        <end position="504"/>
    </location>
</feature>
<feature type="transmembrane region" description="Helical" evidence="8">
    <location>
        <begin position="451"/>
        <end position="471"/>
    </location>
</feature>
<dbReference type="Pfam" id="PF07690">
    <property type="entry name" value="MFS_1"/>
    <property type="match status" value="1"/>
</dbReference>
<dbReference type="Proteomes" id="UP000283530">
    <property type="component" value="Unassembled WGS sequence"/>
</dbReference>
<evidence type="ECO:0000256" key="2">
    <source>
        <dbReference type="ARBA" id="ARBA00008432"/>
    </source>
</evidence>
<feature type="transmembrane region" description="Helical" evidence="8">
    <location>
        <begin position="355"/>
        <end position="372"/>
    </location>
</feature>
<comment type="caution">
    <text evidence="10">The sequence shown here is derived from an EMBL/GenBank/DDBJ whole genome shotgun (WGS) entry which is preliminary data.</text>
</comment>
<evidence type="ECO:0000256" key="8">
    <source>
        <dbReference type="SAM" id="Phobius"/>
    </source>
</evidence>
<dbReference type="AlphaFoldDB" id="A0A443P348"/>
<feature type="transmembrane region" description="Helical" evidence="8">
    <location>
        <begin position="267"/>
        <end position="287"/>
    </location>
</feature>
<keyword evidence="6 8" id="KW-0472">Membrane</keyword>
<sequence>MPFRHSETSASKSLSFISIESPIFSQRDVQISEKDNSNVLFLVSELIPCHLSIRIRGENQLAQSKMEISSKDESMGPTKFALPVNSEHKATEFRLFSIAAPHMRAFHLSWINFFCCFVSTFAAPPLLPIIRDNLNLTATDIGNAGIASVSGAVFARLAMGTACDLMGPRLASASLSLLTAPAVFLAAAAASPTSFILVRFFAGFSLATFVSTQFWMSSMFSAPVVGTANGLAGGWGNLGGGATQLLMPLLYSLICHLGGANFTAWRIAFFIPATFQVVSAIAILAFGQDLPDGNFKRLEENGSKPKDEFSKVFYHGVTNYRGWILALTYGYCFGVELTVDNIIAEYFYDRFDLKLHTAGLIAASFGLANIVSRPGGGMISDKMGKRFGMRGRLWSLWVMQTLGGVFCILLGRVGSLGASIGVMIAFSLFVQAACGLTFGVVPFVSRRSLGVISGMTGGGGNVGAILTQLIFFKGSRYSKETGITLMGIMILSCTLPLWLIYFPQWGGMFCGPSNKANATEEDYYLSEWNEKEKEKGFHIASSKFADNSKSERGRKVTSAPTPPYNGTPTDV</sequence>
<feature type="transmembrane region" description="Helical" evidence="8">
    <location>
        <begin position="170"/>
        <end position="189"/>
    </location>
</feature>
<dbReference type="PROSITE" id="PS50850">
    <property type="entry name" value="MFS"/>
    <property type="match status" value="1"/>
</dbReference>
<organism evidence="10 11">
    <name type="scientific">Cinnamomum micranthum f. kanehirae</name>
    <dbReference type="NCBI Taxonomy" id="337451"/>
    <lineage>
        <taxon>Eukaryota</taxon>
        <taxon>Viridiplantae</taxon>
        <taxon>Streptophyta</taxon>
        <taxon>Embryophyta</taxon>
        <taxon>Tracheophyta</taxon>
        <taxon>Spermatophyta</taxon>
        <taxon>Magnoliopsida</taxon>
        <taxon>Magnoliidae</taxon>
        <taxon>Laurales</taxon>
        <taxon>Lauraceae</taxon>
        <taxon>Cinnamomum</taxon>
    </lineage>
</organism>
<feature type="transmembrane region" description="Helical" evidence="8">
    <location>
        <begin position="110"/>
        <end position="130"/>
    </location>
</feature>
<dbReference type="EMBL" id="QPKB01000005">
    <property type="protein sequence ID" value="RWR85198.1"/>
    <property type="molecule type" value="Genomic_DNA"/>
</dbReference>
<name>A0A443P348_9MAGN</name>
<evidence type="ECO:0000313" key="10">
    <source>
        <dbReference type="EMBL" id="RWR85198.1"/>
    </source>
</evidence>
<dbReference type="InterPro" id="IPR044772">
    <property type="entry name" value="NO3_transporter"/>
</dbReference>
<feature type="transmembrane region" description="Helical" evidence="8">
    <location>
        <begin position="393"/>
        <end position="414"/>
    </location>
</feature>
<comment type="similarity">
    <text evidence="2">Belongs to the major facilitator superfamily. Nitrate/nitrite porter (TC 2.A.1.8) family.</text>
</comment>
<gene>
    <name evidence="10" type="ORF">CKAN_01405100</name>
</gene>
<feature type="transmembrane region" description="Helical" evidence="8">
    <location>
        <begin position="420"/>
        <end position="444"/>
    </location>
</feature>
<evidence type="ECO:0000256" key="1">
    <source>
        <dbReference type="ARBA" id="ARBA00004127"/>
    </source>
</evidence>
<comment type="subcellular location">
    <subcellularLocation>
        <location evidence="1">Endomembrane system</location>
        <topology evidence="1">Multi-pass membrane protein</topology>
    </subcellularLocation>
</comment>
<evidence type="ECO:0000256" key="5">
    <source>
        <dbReference type="ARBA" id="ARBA00023063"/>
    </source>
</evidence>
<evidence type="ECO:0000259" key="9">
    <source>
        <dbReference type="PROSITE" id="PS50850"/>
    </source>
</evidence>
<evidence type="ECO:0000256" key="7">
    <source>
        <dbReference type="SAM" id="MobiDB-lite"/>
    </source>
</evidence>
<evidence type="ECO:0000313" key="11">
    <source>
        <dbReference type="Proteomes" id="UP000283530"/>
    </source>
</evidence>
<dbReference type="SUPFAM" id="SSF103473">
    <property type="entry name" value="MFS general substrate transporter"/>
    <property type="match status" value="1"/>
</dbReference>
<dbReference type="OrthoDB" id="434240at2759"/>
<dbReference type="GO" id="GO:0016020">
    <property type="term" value="C:membrane"/>
    <property type="evidence" value="ECO:0007669"/>
    <property type="project" value="UniProtKB-ARBA"/>
</dbReference>
<feature type="transmembrane region" description="Helical" evidence="8">
    <location>
        <begin position="483"/>
        <end position="502"/>
    </location>
</feature>
<feature type="transmembrane region" description="Helical" evidence="8">
    <location>
        <begin position="196"/>
        <end position="215"/>
    </location>
</feature>
<dbReference type="GO" id="GO:0042128">
    <property type="term" value="P:nitrate assimilation"/>
    <property type="evidence" value="ECO:0007669"/>
    <property type="project" value="UniProtKB-KW"/>
</dbReference>
<accession>A0A443P348</accession>
<evidence type="ECO:0000256" key="4">
    <source>
        <dbReference type="ARBA" id="ARBA00022989"/>
    </source>
</evidence>
<evidence type="ECO:0000256" key="3">
    <source>
        <dbReference type="ARBA" id="ARBA00022692"/>
    </source>
</evidence>
<evidence type="ECO:0000256" key="6">
    <source>
        <dbReference type="ARBA" id="ARBA00023136"/>
    </source>
</evidence>
<dbReference type="GO" id="GO:0015112">
    <property type="term" value="F:nitrate transmembrane transporter activity"/>
    <property type="evidence" value="ECO:0007669"/>
    <property type="project" value="InterPro"/>
</dbReference>
<dbReference type="InterPro" id="IPR036259">
    <property type="entry name" value="MFS_trans_sf"/>
</dbReference>
<dbReference type="FunFam" id="1.20.1250.20:FF:000053">
    <property type="entry name" value="Nitrate transporter 2.1"/>
    <property type="match status" value="1"/>
</dbReference>
<dbReference type="PANTHER" id="PTHR23515">
    <property type="entry name" value="HIGH-AFFINITY NITRATE TRANSPORTER 2.3"/>
    <property type="match status" value="1"/>
</dbReference>
<keyword evidence="4 8" id="KW-1133">Transmembrane helix</keyword>
<dbReference type="FunFam" id="1.20.1250.20:FF:000198">
    <property type="entry name" value="High affinity nitrate transporter 2.5"/>
    <property type="match status" value="1"/>
</dbReference>
<keyword evidence="3 8" id="KW-0812">Transmembrane</keyword>
<feature type="transmembrane region" description="Helical" evidence="8">
    <location>
        <begin position="235"/>
        <end position="255"/>
    </location>
</feature>
<dbReference type="Gene3D" id="1.20.1250.20">
    <property type="entry name" value="MFS general substrate transporter like domains"/>
    <property type="match status" value="2"/>
</dbReference>
<dbReference type="GO" id="GO:0012505">
    <property type="term" value="C:endomembrane system"/>
    <property type="evidence" value="ECO:0007669"/>
    <property type="project" value="UniProtKB-SubCell"/>
</dbReference>
<feature type="region of interest" description="Disordered" evidence="7">
    <location>
        <begin position="541"/>
        <end position="571"/>
    </location>
</feature>
<proteinExistence type="inferred from homology"/>
<reference evidence="10 11" key="1">
    <citation type="journal article" date="2019" name="Nat. Plants">
        <title>Stout camphor tree genome fills gaps in understanding of flowering plant genome evolution.</title>
        <authorList>
            <person name="Chaw S.M."/>
            <person name="Liu Y.C."/>
            <person name="Wu Y.W."/>
            <person name="Wang H.Y."/>
            <person name="Lin C.I."/>
            <person name="Wu C.S."/>
            <person name="Ke H.M."/>
            <person name="Chang L.Y."/>
            <person name="Hsu C.Y."/>
            <person name="Yang H.T."/>
            <person name="Sudianto E."/>
            <person name="Hsu M.H."/>
            <person name="Wu K.P."/>
            <person name="Wang L.N."/>
            <person name="Leebens-Mack J.H."/>
            <person name="Tsai I.J."/>
        </authorList>
    </citation>
    <scope>NUCLEOTIDE SEQUENCE [LARGE SCALE GENOMIC DNA]</scope>
    <source>
        <strain evidence="11">cv. Chaw 1501</strain>
        <tissue evidence="10">Young leaves</tissue>
    </source>
</reference>
<keyword evidence="11" id="KW-1185">Reference proteome</keyword>